<feature type="coiled-coil region" evidence="6">
    <location>
        <begin position="482"/>
        <end position="509"/>
    </location>
</feature>
<dbReference type="Gene3D" id="2.30.38.10">
    <property type="entry name" value="Luciferase, Domain 3"/>
    <property type="match status" value="3"/>
</dbReference>
<dbReference type="GO" id="GO:0072330">
    <property type="term" value="P:monocarboxylic acid biosynthetic process"/>
    <property type="evidence" value="ECO:0007669"/>
    <property type="project" value="UniProtKB-ARBA"/>
</dbReference>
<dbReference type="InterPro" id="IPR025110">
    <property type="entry name" value="AMP-bd_C"/>
</dbReference>
<feature type="domain" description="Carrier" evidence="7">
    <location>
        <begin position="3042"/>
        <end position="3117"/>
    </location>
</feature>
<dbReference type="CDD" id="cd12117">
    <property type="entry name" value="A_NRPS_Srf_like"/>
    <property type="match status" value="1"/>
</dbReference>
<dbReference type="FunFam" id="3.40.50.980:FF:000002">
    <property type="entry name" value="Enterobactin synthetase component F"/>
    <property type="match status" value="1"/>
</dbReference>
<keyword evidence="5" id="KW-0436">Ligase</keyword>
<dbReference type="KEGG" id="cby:CLM_0373"/>
<reference evidence="8 9" key="1">
    <citation type="submission" date="2008-10" db="EMBL/GenBank/DDBJ databases">
        <title>Genome sequence of Clostridium botulinum A2 Kyoto.</title>
        <authorList>
            <person name="Shrivastava S."/>
            <person name="Brinkac L.M."/>
            <person name="Brown J.L."/>
            <person name="Bruce D."/>
            <person name="Detter C.C."/>
            <person name="Johnson E.A."/>
            <person name="Munk C.A."/>
            <person name="Smith L.A."/>
            <person name="Smith T.J."/>
            <person name="Sutton G."/>
            <person name="Brettin T.S."/>
        </authorList>
    </citation>
    <scope>NUCLEOTIDE SEQUENCE [LARGE SCALE GENOMIC DNA]</scope>
    <source>
        <strain evidence="9">Kyoto / Type A2</strain>
    </source>
</reference>
<dbReference type="Gene3D" id="3.30.559.10">
    <property type="entry name" value="Chloramphenicol acetyltransferase-like domain"/>
    <property type="match status" value="4"/>
</dbReference>
<organism evidence="8 9">
    <name type="scientific">Clostridium botulinum (strain Kyoto / Type A2)</name>
    <dbReference type="NCBI Taxonomy" id="536232"/>
    <lineage>
        <taxon>Bacteria</taxon>
        <taxon>Bacillati</taxon>
        <taxon>Bacillota</taxon>
        <taxon>Clostridia</taxon>
        <taxon>Eubacteriales</taxon>
        <taxon>Clostridiaceae</taxon>
        <taxon>Clostridium</taxon>
    </lineage>
</organism>
<dbReference type="eggNOG" id="COG1020">
    <property type="taxonomic scope" value="Bacteria"/>
</dbReference>
<evidence type="ECO:0000256" key="3">
    <source>
        <dbReference type="ARBA" id="ARBA00022450"/>
    </source>
</evidence>
<dbReference type="FunFam" id="3.40.50.980:FF:000001">
    <property type="entry name" value="Non-ribosomal peptide synthetase"/>
    <property type="match status" value="3"/>
</dbReference>
<dbReference type="Proteomes" id="UP000001374">
    <property type="component" value="Chromosome"/>
</dbReference>
<accession>C1FRI8</accession>
<dbReference type="GO" id="GO:0031177">
    <property type="term" value="F:phosphopantetheine binding"/>
    <property type="evidence" value="ECO:0007669"/>
    <property type="project" value="TreeGrafter"/>
</dbReference>
<dbReference type="Gene3D" id="3.40.50.980">
    <property type="match status" value="6"/>
</dbReference>
<dbReference type="EMBL" id="CP001581">
    <property type="protein sequence ID" value="ACO84440.1"/>
    <property type="molecule type" value="Genomic_DNA"/>
</dbReference>
<evidence type="ECO:0000313" key="8">
    <source>
        <dbReference type="EMBL" id="ACO84440.1"/>
    </source>
</evidence>
<protein>
    <submittedName>
        <fullName evidence="8">AMP-binding enzyme domain protein</fullName>
    </submittedName>
</protein>
<name>C1FRI8_CLOBJ</name>
<dbReference type="SUPFAM" id="SSF52777">
    <property type="entry name" value="CoA-dependent acyltransferases"/>
    <property type="match status" value="8"/>
</dbReference>
<dbReference type="GO" id="GO:0005829">
    <property type="term" value="C:cytosol"/>
    <property type="evidence" value="ECO:0007669"/>
    <property type="project" value="TreeGrafter"/>
</dbReference>
<comment type="similarity">
    <text evidence="2">Belongs to the ATP-dependent AMP-binding enzyme family.</text>
</comment>
<dbReference type="Pfam" id="PF00501">
    <property type="entry name" value="AMP-binding"/>
    <property type="match status" value="3"/>
</dbReference>
<evidence type="ECO:0000256" key="5">
    <source>
        <dbReference type="ARBA" id="ARBA00022598"/>
    </source>
</evidence>
<dbReference type="GO" id="GO:0008610">
    <property type="term" value="P:lipid biosynthetic process"/>
    <property type="evidence" value="ECO:0007669"/>
    <property type="project" value="UniProtKB-ARBA"/>
</dbReference>
<dbReference type="GO" id="GO:0044550">
    <property type="term" value="P:secondary metabolite biosynthetic process"/>
    <property type="evidence" value="ECO:0007669"/>
    <property type="project" value="UniProtKB-ARBA"/>
</dbReference>
<dbReference type="Pfam" id="PF13193">
    <property type="entry name" value="AMP-binding_C"/>
    <property type="match status" value="3"/>
</dbReference>
<dbReference type="NCBIfam" id="NF003417">
    <property type="entry name" value="PRK04813.1"/>
    <property type="match status" value="3"/>
</dbReference>
<dbReference type="SUPFAM" id="SSF56801">
    <property type="entry name" value="Acetyl-CoA synthetase-like"/>
    <property type="match status" value="3"/>
</dbReference>
<dbReference type="InterPro" id="IPR000873">
    <property type="entry name" value="AMP-dep_synth/lig_dom"/>
</dbReference>
<dbReference type="FunFam" id="3.30.559.30:FF:000001">
    <property type="entry name" value="Non-ribosomal peptide synthetase"/>
    <property type="match status" value="1"/>
</dbReference>
<dbReference type="InterPro" id="IPR023213">
    <property type="entry name" value="CAT-like_dom_sf"/>
</dbReference>
<dbReference type="GO" id="GO:0043041">
    <property type="term" value="P:amino acid activation for nonribosomal peptide biosynthetic process"/>
    <property type="evidence" value="ECO:0007669"/>
    <property type="project" value="TreeGrafter"/>
</dbReference>
<dbReference type="HOGENOM" id="CLU_000022_0_15_9"/>
<dbReference type="Pfam" id="PF00668">
    <property type="entry name" value="Condensation"/>
    <property type="match status" value="4"/>
</dbReference>
<keyword evidence="6" id="KW-0175">Coiled coil</keyword>
<dbReference type="Pfam" id="PF00550">
    <property type="entry name" value="PP-binding"/>
    <property type="match status" value="3"/>
</dbReference>
<evidence type="ECO:0000256" key="2">
    <source>
        <dbReference type="ARBA" id="ARBA00006432"/>
    </source>
</evidence>
<evidence type="ECO:0000256" key="4">
    <source>
        <dbReference type="ARBA" id="ARBA00022553"/>
    </source>
</evidence>
<dbReference type="GO" id="GO:0016874">
    <property type="term" value="F:ligase activity"/>
    <property type="evidence" value="ECO:0007669"/>
    <property type="project" value="UniProtKB-KW"/>
</dbReference>
<dbReference type="InterPro" id="IPR001242">
    <property type="entry name" value="Condensation_dom"/>
</dbReference>
<dbReference type="NCBIfam" id="TIGR01733">
    <property type="entry name" value="AA-adenyl-dom"/>
    <property type="match status" value="3"/>
</dbReference>
<dbReference type="FunFam" id="3.40.50.12780:FF:000012">
    <property type="entry name" value="Non-ribosomal peptide synthetase"/>
    <property type="match status" value="2"/>
</dbReference>
<dbReference type="PANTHER" id="PTHR45527">
    <property type="entry name" value="NONRIBOSOMAL PEPTIDE SYNTHETASE"/>
    <property type="match status" value="1"/>
</dbReference>
<proteinExistence type="inferred from homology"/>
<keyword evidence="4" id="KW-0597">Phosphoprotein</keyword>
<dbReference type="FunFam" id="2.30.38.10:FF:000001">
    <property type="entry name" value="Non-ribosomal peptide synthetase PvdI"/>
    <property type="match status" value="3"/>
</dbReference>
<dbReference type="SUPFAM" id="SSF47336">
    <property type="entry name" value="ACP-like"/>
    <property type="match status" value="3"/>
</dbReference>
<dbReference type="Gene3D" id="3.30.300.30">
    <property type="match status" value="3"/>
</dbReference>
<dbReference type="PANTHER" id="PTHR45527:SF1">
    <property type="entry name" value="FATTY ACID SYNTHASE"/>
    <property type="match status" value="1"/>
</dbReference>
<dbReference type="InterPro" id="IPR009081">
    <property type="entry name" value="PP-bd_ACP"/>
</dbReference>
<evidence type="ECO:0000259" key="7">
    <source>
        <dbReference type="PROSITE" id="PS50075"/>
    </source>
</evidence>
<dbReference type="Gene3D" id="3.30.559.30">
    <property type="entry name" value="Nonribosomal peptide synthetase, condensation domain"/>
    <property type="match status" value="4"/>
</dbReference>
<dbReference type="InterPro" id="IPR045851">
    <property type="entry name" value="AMP-bd_C_sf"/>
</dbReference>
<dbReference type="FunFam" id="1.10.1200.10:FF:000016">
    <property type="entry name" value="Non-ribosomal peptide synthase"/>
    <property type="match status" value="1"/>
</dbReference>
<dbReference type="RefSeq" id="WP_012704230.1">
    <property type="nucleotide sequence ID" value="NC_012563.1"/>
</dbReference>
<evidence type="ECO:0000256" key="6">
    <source>
        <dbReference type="SAM" id="Coils"/>
    </source>
</evidence>
<gene>
    <name evidence="8" type="ordered locus">CLM_0373</name>
</gene>
<dbReference type="InterPro" id="IPR010071">
    <property type="entry name" value="AA_adenyl_dom"/>
</dbReference>
<feature type="domain" description="Carrier" evidence="7">
    <location>
        <begin position="2002"/>
        <end position="2077"/>
    </location>
</feature>
<sequence>MRIENKLDRSNVENFMSLTSLQQGMLFHYINDKKSTEYHEQLSLTIDGDLKLDLLEKAWNIVIENNEMLRTIFRWKGIDKPVQIVLKKHKVSIQYVDFKHEKDKDKAINEIKTKDLNERIDITRETLRIYLCKLDENIHEMIISNHHILYDGWSNGIILKELIETYSCLYENKGIKIINKTKFSEFIKYVNNIKKNEEKKYWSKYMGDLEDKNDCFSCNKTGCYKEVYYEMDESKTNKIKDFAKENKVLLSSILYGAWGILLQKISDSNEVLFGTVVSGRPESIKSVDKMVGLFINTVPLIVKSENNTKFIELINELDLVLNERKSFENTSLVDIKEYCNLKANEEFFNSIVTIENYPLDLNLNKENILKVEKFSIIEKTNYNMALEILAFHGIEFKFNFNDKSIDNNIVEKFGNYLERIIESLLDNPNITVNEINLLSAKEVNQILYEFNNTKSDYPKDKTIQDLFEEQVKKTPDNIALVFKNKEITYKELNEKANQLARSLREEYDVKNGDVVAIHFDRSTEMVIGIIATLKINAICLPIETKYPIGRVSEMLIDSNTKIVLNNDETIIYQGFNGMSIKLDKDQYIENDKNNLRSSGDPEDLAYLIYTSGSTGKPKAVKINHKGIINHAFAKIKETNMSESDICCHNLSFNFVASIWQIFSPMFLGSKVYLYEDDIISDGYKLFDKMEYDRISIVEVVPALLNLFLELGNESRNNITMKNIKKILLTGEKVETELVNKFYNKYNVDLINAYGQSEFSDDTIHYHIPYNNNTKKVLIGKPTNNTRIYILDKLNKIVPVGIAGEICISGDGIAKGYINNEKLTSEKFVDNPFEEGTKMYKAGDLARWLPDGNIEFLGRIDNQVKIRGFRIELGEIENRLLQHESIREAAVLVKENEENEKYICAYVVSKKSFDELNLKNYLKETLPDYMIPTYFIQLEKMPLTANGKLDRKALPKPNLDISLNEYEAPRNELEETLVKIWSEVLNVKKIGINDNFFDLGGHSLKATVLMSKIHKELNKEIPLKELFKSPTIKEFGKYIEDVEENPYSKIEKIEEKEYYEASSAQKRMYMLQQFDKDSTAYNMPVAFQLEGKINKNKIEETFRKITERHEGLRTYFETLDGEIIQKLQNDHEFKLVERKENGYIDNIINKFVRPFNLGKAPLFRVELIENKEKTYLLIDMHHIISDGVSMSILIKEFTEIYNGKNLEPLKLQYKDFAAWQNNFLKSEGMKKQEEYWINKFSDEIPILNIPTDYKRPAVQSHEGDSVSFGINEDTTLKLRKLAKETGTTMHMVMLSAFNILLSKYSGQEDIVIGTPIAGRLHADLENIMGMFVNTLALRNKPEGNKKYIDFLKEVKENSLKAYENQSYQLEALVEKLDIRRDTSRNPLFDVMFNMVDTVTDGDFKLDDIALKQYNNENKISKFDLTLNAIKNGARLNFSIEYCTRLFKKETIERISCLYVRILESIINNVEIKLSEIDLLSEAGRNQILYKFNDTKVDYPKNKTIQELFEEQVEKTPNNIAVVFEDKKLTYKELNEKSNQLARVLRSKGVKADSIVGIMVERSLEMIIGIMGILKAGGAYLPIDPSYPKERIEYMLNDCGAKIILTEYELARSIEYGLETIDLQDDKIYEEEKNNLCKLNNSDALAYIIYTSGSTGIPKGVLIEHKSVVRLVKDTNYINIIEDDAILQLSNYAFDGSVFDIYGALLNGAKLVLIDKIDLTEINRLGSVIVNEKISVFFTTTALFNTIVDTNIEYLINVKKILFGGERVSVKHTKRALKYLGKERLVHVYGPTEGTVYSTYYFIDNIEKYAENIPIGKSINNSKAYVLDRNDNLLAIGIAGELCISGDGLARGYLNRPELTSEKFVDNPFEEGTKMYKTGDLARWLPDGNIEFLGRIDNQVKIRGFRIELGEIENRLLQHESIKEAAILVKENEENEKYICAYVVSKKSFDELNLKNYLKETLPDYMIPTCFMKLEEIPLTSNGKFDRRLLPDPSLCRSLNEYEGPRNEIEVILTKLWSEVLGIKKIGINDDFFDLGGHSLKATVLMFKIHKELNKEVPLKEIFKLPTIKELSEFIQRLEENTYLKIEKIEEKEYYEASSAQKRMYMLQQFDKDSTAYNMPVAFQLEGKINKNKIEETFRKITERHEGLRTYFETLDGEIIQKLQNDHEFKLVERKENGYIDNIINKFVRPFNLGKAPLFRVELIENKEKTYLLIDMHHIISDGVSMSILIKEFTALYNGENLDPLKLQYKDFAAWQNNFLKSEEIKKQEEYWINKFSDEIPILNMHTDYERPVIKSFEGDGLSFEVDEKVTENLRKIARKTGSTMNMVLISAFNILLSKYSGQEDIIIGTPIAGRTHADLQNMMGMFVNTLALRNKPKGEKKYVDFLKDVKENSIKAYENQSYQIEYLVEKLDIRRDTSRNPLFDVMFNMIDMITNKHIKLNDVVLKQYINENKISKFDLTLNALEEDKKLKLNFEYCSKLFKKETIERLSNHYAKVLKVISNNPEIKLKEIDLLTEKERNQILYEFNDTKVDYPKDKTIQELFEEQVEKTSNNIAVVFEDKKLTYRELNERANSLARVLRDKGVKADSIIGIMVERSLEMIVGIIGILKAGGAYLPIDPNYPKERIEYMLKDSGSNILLSKSDLVETIEFDSEFIDLYNEEIFKNDITNLPKINNSKDLAYIIYTSGTTGKPKGAMIEHRSLVNRLNWMQNKYPIGEKDTILQKTTYTFDVSVWEILWWALVGAKVCMLSPNGEKDPMKIIETINKYKVTTMHFVPSMLDVFMYCVEENRNNIDLSTLRQVFSSGEALNFKQVEKFYKEFGNGKKLINLYGPTEATIDVSYFDCINNGKRVIPIGKPIDNTKLYILKNNKPIPVGVSGELYIAGDGLARGYVNRIELTSKKFVDNPFELGTKMYKTGDLARWLPDGNIEFLARIDNQVKIRGFRIELNEIQSHLLTYEAVKEAAVIDREDDDKNKYICAYIVCNKELTVGEIREYLLNKLPEYMVPSYFIQIEKLPLTLNGKLDKKALPEPYRKINTGVEYEAPRDEIQEKILLIWREVLGVENIGINDNFFELGGHSLNATNFISKVYRELNREIPLKQLFKSPTIKGLSKFIESIKENSYFKIEKVEEKEFYEASSAQKRMYTLQKLDEESAAYNMPVVMKIEGKLNKERLEEAAMELIKRHETLRTSFEIVDEKIVQKVNKAIKFNINYIQETDKSIDQIIKEFISPFDLEKPSLFRVAIAEIIGENYLLIDMHHIVSDGISMDILTKEFTALYNGKTLKPLKVQYKDFAAWQNNLLRSEVMKSKEEYWMNRFNDEIPVLNMPTDYTRPSIMNFEGDRINFSIEKDITNRIRKIARETGSTIYMILLSGLNILLSKYSGQEDIIIGSPIAGRTHVDLEPIIGMFVNTIAMRNYPKGEKTYKEFLKEVKENALRAYENQDYQFEELVDKLNIIRDMSRNPLFDVMFTMQNMDIEDIENIAIDDLKFELYDTYNNISKFDLTLSAIEIEEEILLSIKYSTNLFKIETIEKIAIHYKNIMNEISLNPNTKINMINILSKEESLKLRKFVDKTINKDLKVEFEF</sequence>
<feature type="domain" description="Carrier" evidence="7">
    <location>
        <begin position="967"/>
        <end position="1042"/>
    </location>
</feature>
<dbReference type="FunFam" id="3.30.300.30:FF:000010">
    <property type="entry name" value="Enterobactin synthetase component F"/>
    <property type="match status" value="3"/>
</dbReference>
<dbReference type="InterPro" id="IPR020845">
    <property type="entry name" value="AMP-binding_CS"/>
</dbReference>
<comment type="cofactor">
    <cofactor evidence="1">
        <name>pantetheine 4'-phosphate</name>
        <dbReference type="ChEBI" id="CHEBI:47942"/>
    </cofactor>
</comment>
<evidence type="ECO:0000313" key="9">
    <source>
        <dbReference type="Proteomes" id="UP000001374"/>
    </source>
</evidence>
<dbReference type="InterPro" id="IPR036736">
    <property type="entry name" value="ACP-like_sf"/>
</dbReference>
<dbReference type="FunFam" id="1.10.1200.10:FF:000005">
    <property type="entry name" value="Nonribosomal peptide synthetase 1"/>
    <property type="match status" value="2"/>
</dbReference>
<dbReference type="CDD" id="cd19531">
    <property type="entry name" value="LCL_NRPS-like"/>
    <property type="match status" value="3"/>
</dbReference>
<dbReference type="PROSITE" id="PS00455">
    <property type="entry name" value="AMP_BINDING"/>
    <property type="match status" value="3"/>
</dbReference>
<dbReference type="PROSITE" id="PS50075">
    <property type="entry name" value="CARRIER"/>
    <property type="match status" value="3"/>
</dbReference>
<dbReference type="Gene3D" id="1.10.1200.10">
    <property type="entry name" value="ACP-like"/>
    <property type="match status" value="3"/>
</dbReference>
<keyword evidence="3" id="KW-0596">Phosphopantetheine</keyword>
<evidence type="ECO:0000256" key="1">
    <source>
        <dbReference type="ARBA" id="ARBA00001957"/>
    </source>
</evidence>